<accession>A0A5P1EQK2</accession>
<organism evidence="2 3">
    <name type="scientific">Asparagus officinalis</name>
    <name type="common">Garden asparagus</name>
    <dbReference type="NCBI Taxonomy" id="4686"/>
    <lineage>
        <taxon>Eukaryota</taxon>
        <taxon>Viridiplantae</taxon>
        <taxon>Streptophyta</taxon>
        <taxon>Embryophyta</taxon>
        <taxon>Tracheophyta</taxon>
        <taxon>Spermatophyta</taxon>
        <taxon>Magnoliopsida</taxon>
        <taxon>Liliopsida</taxon>
        <taxon>Asparagales</taxon>
        <taxon>Asparagaceae</taxon>
        <taxon>Asparagoideae</taxon>
        <taxon>Asparagus</taxon>
    </lineage>
</organism>
<name>A0A5P1EQK2_ASPOF</name>
<dbReference type="Pfam" id="PF13966">
    <property type="entry name" value="zf-RVT"/>
    <property type="match status" value="1"/>
</dbReference>
<keyword evidence="3" id="KW-1185">Reference proteome</keyword>
<dbReference type="EMBL" id="CM007385">
    <property type="protein sequence ID" value="ONK68084.1"/>
    <property type="molecule type" value="Genomic_DNA"/>
</dbReference>
<feature type="domain" description="Reverse transcriptase zinc-binding" evidence="1">
    <location>
        <begin position="35"/>
        <end position="123"/>
    </location>
</feature>
<dbReference type="AlphaFoldDB" id="A0A5P1EQK2"/>
<dbReference type="InterPro" id="IPR026960">
    <property type="entry name" value="RVT-Znf"/>
</dbReference>
<protein>
    <recommendedName>
        <fullName evidence="1">Reverse transcriptase zinc-binding domain-containing protein</fullName>
    </recommendedName>
</protein>
<sequence length="320" mass="36667">MLPSRIFLKLAATVVVEEENSQDIIRSGESKDGGYSVSTAYKLVHNRSSFVEIDSPVFRVIWKIKAQERVRTFAWLVVRGGVLTNAERWRRHLTEDDACPCCSSEPELALHLFRDCGVVTDIWTKLKPPFSWTEFYGSNYAQWLRLNLLHSGPSVKDKAWASIFAVALWNIWKWRNSWVFRKERFMGDKADFVLGIVKEYKEASVLDRVTNMRSVDEILVNWTRPPKQWVKLNTDGSVGMVWPLQEVSFGAQMASGLWVLSTTSDFARFLWRNCGALCRVSGLLGTGDTGGFAWKQTRNWRFCYLANLWSIVTPYSASSL</sequence>
<dbReference type="Proteomes" id="UP000243459">
    <property type="component" value="Chromosome 5"/>
</dbReference>
<evidence type="ECO:0000259" key="1">
    <source>
        <dbReference type="Pfam" id="PF13966"/>
    </source>
</evidence>
<evidence type="ECO:0000313" key="2">
    <source>
        <dbReference type="EMBL" id="ONK68084.1"/>
    </source>
</evidence>
<reference evidence="3" key="1">
    <citation type="journal article" date="2017" name="Nat. Commun.">
        <title>The asparagus genome sheds light on the origin and evolution of a young Y chromosome.</title>
        <authorList>
            <person name="Harkess A."/>
            <person name="Zhou J."/>
            <person name="Xu C."/>
            <person name="Bowers J.E."/>
            <person name="Van der Hulst R."/>
            <person name="Ayyampalayam S."/>
            <person name="Mercati F."/>
            <person name="Riccardi P."/>
            <person name="McKain M.R."/>
            <person name="Kakrana A."/>
            <person name="Tang H."/>
            <person name="Ray J."/>
            <person name="Groenendijk J."/>
            <person name="Arikit S."/>
            <person name="Mathioni S.M."/>
            <person name="Nakano M."/>
            <person name="Shan H."/>
            <person name="Telgmann-Rauber A."/>
            <person name="Kanno A."/>
            <person name="Yue Z."/>
            <person name="Chen H."/>
            <person name="Li W."/>
            <person name="Chen Y."/>
            <person name="Xu X."/>
            <person name="Zhang Y."/>
            <person name="Luo S."/>
            <person name="Chen H."/>
            <person name="Gao J."/>
            <person name="Mao Z."/>
            <person name="Pires J.C."/>
            <person name="Luo M."/>
            <person name="Kudrna D."/>
            <person name="Wing R.A."/>
            <person name="Meyers B.C."/>
            <person name="Yi K."/>
            <person name="Kong H."/>
            <person name="Lavrijsen P."/>
            <person name="Sunseri F."/>
            <person name="Falavigna A."/>
            <person name="Ye Y."/>
            <person name="Leebens-Mack J.H."/>
            <person name="Chen G."/>
        </authorList>
    </citation>
    <scope>NUCLEOTIDE SEQUENCE [LARGE SCALE GENOMIC DNA]</scope>
    <source>
        <strain evidence="3">cv. DH0086</strain>
    </source>
</reference>
<proteinExistence type="predicted"/>
<dbReference type="Gramene" id="ONK68084">
    <property type="protein sequence ID" value="ONK68084"/>
    <property type="gene ID" value="A4U43_C05F7260"/>
</dbReference>
<dbReference type="OMA" id="RFCYLAN"/>
<evidence type="ECO:0000313" key="3">
    <source>
        <dbReference type="Proteomes" id="UP000243459"/>
    </source>
</evidence>
<gene>
    <name evidence="2" type="ORF">A4U43_C05F7260</name>
</gene>